<feature type="transmembrane region" description="Helical" evidence="1">
    <location>
        <begin position="46"/>
        <end position="65"/>
    </location>
</feature>
<evidence type="ECO:0000313" key="2">
    <source>
        <dbReference type="EMBL" id="MBB5205679.1"/>
    </source>
</evidence>
<accession>A0A840SBF2</accession>
<comment type="caution">
    <text evidence="2">The sequence shown here is derived from an EMBL/GenBank/DDBJ whole genome shotgun (WGS) entry which is preliminary data.</text>
</comment>
<sequence length="104" mass="10892">MNDAELDALLRQDAQGLDAEAADFATRLMPSLPSQAPARRAPSRPVALQTPALAAVGLGLGALWLESMPLLGGLPALDLSLATLLMLGLLVWWSVPQSPGSAWH</sequence>
<proteinExistence type="predicted"/>
<keyword evidence="1" id="KW-1133">Transmembrane helix</keyword>
<protein>
    <submittedName>
        <fullName evidence="2">Uncharacterized protein</fullName>
    </submittedName>
</protein>
<gene>
    <name evidence="2" type="ORF">HNQ51_003006</name>
</gene>
<evidence type="ECO:0000313" key="3">
    <source>
        <dbReference type="Proteomes" id="UP000554837"/>
    </source>
</evidence>
<dbReference type="AlphaFoldDB" id="A0A840SBF2"/>
<keyword evidence="3" id="KW-1185">Reference proteome</keyword>
<reference evidence="2 3" key="1">
    <citation type="submission" date="2020-08" db="EMBL/GenBank/DDBJ databases">
        <title>Genomic Encyclopedia of Type Strains, Phase IV (KMG-IV): sequencing the most valuable type-strain genomes for metagenomic binning, comparative biology and taxonomic classification.</title>
        <authorList>
            <person name="Goeker M."/>
        </authorList>
    </citation>
    <scope>NUCLEOTIDE SEQUENCE [LARGE SCALE GENOMIC DNA]</scope>
    <source>
        <strain evidence="2 3">DSM 23958</strain>
    </source>
</reference>
<feature type="transmembrane region" description="Helical" evidence="1">
    <location>
        <begin position="77"/>
        <end position="95"/>
    </location>
</feature>
<dbReference type="RefSeq" id="WP_138855197.1">
    <property type="nucleotide sequence ID" value="NZ_CP040709.1"/>
</dbReference>
<dbReference type="EMBL" id="JACHHO010000005">
    <property type="protein sequence ID" value="MBB5205679.1"/>
    <property type="molecule type" value="Genomic_DNA"/>
</dbReference>
<name>A0A840SBF2_9BURK</name>
<organism evidence="2 3">
    <name type="scientific">Inhella inkyongensis</name>
    <dbReference type="NCBI Taxonomy" id="392593"/>
    <lineage>
        <taxon>Bacteria</taxon>
        <taxon>Pseudomonadati</taxon>
        <taxon>Pseudomonadota</taxon>
        <taxon>Betaproteobacteria</taxon>
        <taxon>Burkholderiales</taxon>
        <taxon>Sphaerotilaceae</taxon>
        <taxon>Inhella</taxon>
    </lineage>
</organism>
<evidence type="ECO:0000256" key="1">
    <source>
        <dbReference type="SAM" id="Phobius"/>
    </source>
</evidence>
<keyword evidence="1" id="KW-0472">Membrane</keyword>
<keyword evidence="1" id="KW-0812">Transmembrane</keyword>
<dbReference type="Proteomes" id="UP000554837">
    <property type="component" value="Unassembled WGS sequence"/>
</dbReference>